<reference evidence="1 2" key="1">
    <citation type="submission" date="2024-12" db="EMBL/GenBank/DDBJ databases">
        <title>The unique morphological basis and parallel evolutionary history of personate flowers in Penstemon.</title>
        <authorList>
            <person name="Depatie T.H."/>
            <person name="Wessinger C.A."/>
        </authorList>
    </citation>
    <scope>NUCLEOTIDE SEQUENCE [LARGE SCALE GENOMIC DNA]</scope>
    <source>
        <strain evidence="1">WTNN_2</strain>
        <tissue evidence="1">Leaf</tissue>
    </source>
</reference>
<proteinExistence type="predicted"/>
<evidence type="ECO:0000313" key="2">
    <source>
        <dbReference type="Proteomes" id="UP001634393"/>
    </source>
</evidence>
<protein>
    <submittedName>
        <fullName evidence="1">Uncharacterized protein</fullName>
    </submittedName>
</protein>
<evidence type="ECO:0000313" key="1">
    <source>
        <dbReference type="EMBL" id="KAL3819352.1"/>
    </source>
</evidence>
<dbReference type="EMBL" id="JBJXBP010000007">
    <property type="protein sequence ID" value="KAL3819352.1"/>
    <property type="molecule type" value="Genomic_DNA"/>
</dbReference>
<sequence>MLEYVHWIKDTTNTAIPTSGLFLRKRISLRLSTNQFHVLRLNRILSPSVSCKNLPSQET</sequence>
<name>A0ABD3S4J8_9LAMI</name>
<organism evidence="1 2">
    <name type="scientific">Penstemon smallii</name>
    <dbReference type="NCBI Taxonomy" id="265156"/>
    <lineage>
        <taxon>Eukaryota</taxon>
        <taxon>Viridiplantae</taxon>
        <taxon>Streptophyta</taxon>
        <taxon>Embryophyta</taxon>
        <taxon>Tracheophyta</taxon>
        <taxon>Spermatophyta</taxon>
        <taxon>Magnoliopsida</taxon>
        <taxon>eudicotyledons</taxon>
        <taxon>Gunneridae</taxon>
        <taxon>Pentapetalae</taxon>
        <taxon>asterids</taxon>
        <taxon>lamiids</taxon>
        <taxon>Lamiales</taxon>
        <taxon>Plantaginaceae</taxon>
        <taxon>Cheloneae</taxon>
        <taxon>Penstemon</taxon>
    </lineage>
</organism>
<keyword evidence="2" id="KW-1185">Reference proteome</keyword>
<gene>
    <name evidence="1" type="ORF">ACJIZ3_005257</name>
</gene>
<dbReference type="Proteomes" id="UP001634393">
    <property type="component" value="Unassembled WGS sequence"/>
</dbReference>
<comment type="caution">
    <text evidence="1">The sequence shown here is derived from an EMBL/GenBank/DDBJ whole genome shotgun (WGS) entry which is preliminary data.</text>
</comment>
<dbReference type="AlphaFoldDB" id="A0ABD3S4J8"/>
<accession>A0ABD3S4J8</accession>